<protein>
    <recommendedName>
        <fullName evidence="3">TERF1-interacting nuclear factor 2 N-terminal domain-containing protein</fullName>
    </recommendedName>
</protein>
<reference evidence="4" key="3">
    <citation type="submission" date="2025-09" db="UniProtKB">
        <authorList>
            <consortium name="Ensembl"/>
        </authorList>
    </citation>
    <scope>IDENTIFICATION</scope>
</reference>
<dbReference type="Pfam" id="PF14973">
    <property type="entry name" value="TINF2_N"/>
    <property type="match status" value="1"/>
</dbReference>
<keyword evidence="2" id="KW-0472">Membrane</keyword>
<evidence type="ECO:0000256" key="2">
    <source>
        <dbReference type="SAM" id="Phobius"/>
    </source>
</evidence>
<name>A0A665VDD1_ECHNA</name>
<feature type="transmembrane region" description="Helical" evidence="2">
    <location>
        <begin position="98"/>
        <end position="120"/>
    </location>
</feature>
<evidence type="ECO:0000256" key="1">
    <source>
        <dbReference type="SAM" id="MobiDB-lite"/>
    </source>
</evidence>
<dbReference type="PANTHER" id="PTHR15512">
    <property type="entry name" value="TERF1-INTERACTING NUCLEAR FACTOR 2"/>
    <property type="match status" value="1"/>
</dbReference>
<dbReference type="InterPro" id="IPR039098">
    <property type="entry name" value="TINF2"/>
</dbReference>
<keyword evidence="2" id="KW-0812">Transmembrane</keyword>
<reference evidence="4" key="2">
    <citation type="submission" date="2025-08" db="UniProtKB">
        <authorList>
            <consortium name="Ensembl"/>
        </authorList>
    </citation>
    <scope>IDENTIFICATION</scope>
</reference>
<dbReference type="GO" id="GO:0042162">
    <property type="term" value="F:telomeric DNA binding"/>
    <property type="evidence" value="ECO:0007669"/>
    <property type="project" value="TreeGrafter"/>
</dbReference>
<sequence length="128" mass="14375">MLSTEHLSLRAASGSSVAEEPPGGGDDPLPLASLRLLVPPFQLMAASMWQVLKKQDVMNYWKVAEFVSLVTDMVPELLTYKHRTQLKLGLKARVERRCLTLCCFFFFFLTNASCFFSGGLPCRVWTTI</sequence>
<dbReference type="Proteomes" id="UP000472264">
    <property type="component" value="Chromosome 23"/>
</dbReference>
<keyword evidence="5" id="KW-1185">Reference proteome</keyword>
<dbReference type="GO" id="GO:0016233">
    <property type="term" value="P:telomere capping"/>
    <property type="evidence" value="ECO:0007669"/>
    <property type="project" value="InterPro"/>
</dbReference>
<evidence type="ECO:0000313" key="5">
    <source>
        <dbReference type="Proteomes" id="UP000472264"/>
    </source>
</evidence>
<dbReference type="PANTHER" id="PTHR15512:SF0">
    <property type="entry name" value="TERF1-INTERACTING NUCLEAR FACTOR 2"/>
    <property type="match status" value="1"/>
</dbReference>
<keyword evidence="2" id="KW-1133">Transmembrane helix</keyword>
<evidence type="ECO:0000313" key="4">
    <source>
        <dbReference type="Ensembl" id="ENSENLP00000029292.1"/>
    </source>
</evidence>
<accession>A0A665VDD1</accession>
<dbReference type="GO" id="GO:1904356">
    <property type="term" value="P:regulation of telomere maintenance via telomere lengthening"/>
    <property type="evidence" value="ECO:0007669"/>
    <property type="project" value="TreeGrafter"/>
</dbReference>
<dbReference type="InParanoid" id="A0A665VDD1"/>
<proteinExistence type="predicted"/>
<dbReference type="GO" id="GO:0070187">
    <property type="term" value="C:shelterin complex"/>
    <property type="evidence" value="ECO:0007669"/>
    <property type="project" value="InterPro"/>
</dbReference>
<dbReference type="AlphaFoldDB" id="A0A665VDD1"/>
<feature type="region of interest" description="Disordered" evidence="1">
    <location>
        <begin position="1"/>
        <end position="25"/>
    </location>
</feature>
<dbReference type="InterPro" id="IPR029400">
    <property type="entry name" value="TINF2_N"/>
</dbReference>
<feature type="domain" description="TERF1-interacting nuclear factor 2 N-terminal" evidence="3">
    <location>
        <begin position="49"/>
        <end position="94"/>
    </location>
</feature>
<dbReference type="Ensembl" id="ENSENLT00000030165.1">
    <property type="protein sequence ID" value="ENSENLP00000029292.1"/>
    <property type="gene ID" value="ENSENLG00000013075.1"/>
</dbReference>
<organism evidence="4 5">
    <name type="scientific">Echeneis naucrates</name>
    <name type="common">Live sharksucker</name>
    <dbReference type="NCBI Taxonomy" id="173247"/>
    <lineage>
        <taxon>Eukaryota</taxon>
        <taxon>Metazoa</taxon>
        <taxon>Chordata</taxon>
        <taxon>Craniata</taxon>
        <taxon>Vertebrata</taxon>
        <taxon>Euteleostomi</taxon>
        <taxon>Actinopterygii</taxon>
        <taxon>Neopterygii</taxon>
        <taxon>Teleostei</taxon>
        <taxon>Neoteleostei</taxon>
        <taxon>Acanthomorphata</taxon>
        <taxon>Carangaria</taxon>
        <taxon>Carangiformes</taxon>
        <taxon>Echeneidae</taxon>
        <taxon>Echeneis</taxon>
    </lineage>
</organism>
<evidence type="ECO:0000259" key="3">
    <source>
        <dbReference type="Pfam" id="PF14973"/>
    </source>
</evidence>
<reference evidence="4" key="1">
    <citation type="submission" date="2021-04" db="EMBL/GenBank/DDBJ databases">
        <authorList>
            <consortium name="Wellcome Sanger Institute Data Sharing"/>
        </authorList>
    </citation>
    <scope>NUCLEOTIDE SEQUENCE [LARGE SCALE GENOMIC DNA]</scope>
</reference>